<dbReference type="GO" id="GO:0005576">
    <property type="term" value="C:extracellular region"/>
    <property type="evidence" value="ECO:0007669"/>
    <property type="project" value="UniProtKB-SubCell"/>
</dbReference>
<dbReference type="PRINTS" id="PR00007">
    <property type="entry name" value="COMPLEMNTC1Q"/>
</dbReference>
<dbReference type="InterPro" id="IPR050822">
    <property type="entry name" value="Cerebellin_Synaptic_Org"/>
</dbReference>
<evidence type="ECO:0000256" key="4">
    <source>
        <dbReference type="SAM" id="Coils"/>
    </source>
</evidence>
<dbReference type="InterPro" id="IPR001073">
    <property type="entry name" value="C1q_dom"/>
</dbReference>
<sequence>MLGLFGFVSVLFCVSVTSFSDADSVIDVTAKDLVAFIRDLEARVSSLDVQVKRLRESKAKCAQNARDLEQTLSFTGRKMDDDDAEFSEKMAGLRIGYNRIENEIKVISEHDKLVESRLMEIDYKFTVFNITTDNEPQEKSCMAAYQCLYGSHEKRQEPIPNDGIIAFSSYLDHNVASLAPNESLKYNQILLNEGNFYNKTTGVFTVPITGIYIFAWTVAARDDGNMQVPDIYTKLVVNGQHKASAVAESTQTRDDEMGTNIIILRVEKGDAVWISHHDRGLTKDIYSSDNLRIVTFSGSLLSEELDHVSVNTI</sequence>
<evidence type="ECO:0000256" key="3">
    <source>
        <dbReference type="ARBA" id="ARBA00022729"/>
    </source>
</evidence>
<keyword evidence="3 5" id="KW-0732">Signal</keyword>
<dbReference type="PANTHER" id="PTHR22923">
    <property type="entry name" value="CEREBELLIN-RELATED"/>
    <property type="match status" value="1"/>
</dbReference>
<evidence type="ECO:0000259" key="6">
    <source>
        <dbReference type="PROSITE" id="PS50871"/>
    </source>
</evidence>
<evidence type="ECO:0000256" key="2">
    <source>
        <dbReference type="ARBA" id="ARBA00022525"/>
    </source>
</evidence>
<comment type="caution">
    <text evidence="7">The sequence shown here is derived from an EMBL/GenBank/DDBJ whole genome shotgun (WGS) entry which is preliminary data.</text>
</comment>
<evidence type="ECO:0000313" key="7">
    <source>
        <dbReference type="EMBL" id="KAL3870859.1"/>
    </source>
</evidence>
<dbReference type="Pfam" id="PF00386">
    <property type="entry name" value="C1q"/>
    <property type="match status" value="1"/>
</dbReference>
<evidence type="ECO:0000256" key="1">
    <source>
        <dbReference type="ARBA" id="ARBA00004613"/>
    </source>
</evidence>
<comment type="subcellular location">
    <subcellularLocation>
        <location evidence="1">Secreted</location>
    </subcellularLocation>
</comment>
<dbReference type="SMART" id="SM00110">
    <property type="entry name" value="C1Q"/>
    <property type="match status" value="1"/>
</dbReference>
<name>A0ABD3WAC0_SINWO</name>
<dbReference type="Proteomes" id="UP001634394">
    <property type="component" value="Unassembled WGS sequence"/>
</dbReference>
<dbReference type="PANTHER" id="PTHR22923:SF116">
    <property type="entry name" value="C1Q DOMAIN-CONTAINING PROTEIN"/>
    <property type="match status" value="1"/>
</dbReference>
<keyword evidence="4" id="KW-0175">Coiled coil</keyword>
<keyword evidence="8" id="KW-1185">Reference proteome</keyword>
<dbReference type="PROSITE" id="PS50871">
    <property type="entry name" value="C1Q"/>
    <property type="match status" value="1"/>
</dbReference>
<protein>
    <recommendedName>
        <fullName evidence="6">C1q domain-containing protein</fullName>
    </recommendedName>
</protein>
<proteinExistence type="predicted"/>
<dbReference type="EMBL" id="JBJQND010000007">
    <property type="protein sequence ID" value="KAL3870859.1"/>
    <property type="molecule type" value="Genomic_DNA"/>
</dbReference>
<dbReference type="InterPro" id="IPR008983">
    <property type="entry name" value="Tumour_necrosis_fac-like_dom"/>
</dbReference>
<feature type="domain" description="C1q" evidence="6">
    <location>
        <begin position="160"/>
        <end position="307"/>
    </location>
</feature>
<feature type="signal peptide" evidence="5">
    <location>
        <begin position="1"/>
        <end position="22"/>
    </location>
</feature>
<accession>A0ABD3WAC0</accession>
<feature type="coiled-coil region" evidence="4">
    <location>
        <begin position="37"/>
        <end position="71"/>
    </location>
</feature>
<gene>
    <name evidence="7" type="ORF">ACJMK2_038894</name>
</gene>
<evidence type="ECO:0000256" key="5">
    <source>
        <dbReference type="SAM" id="SignalP"/>
    </source>
</evidence>
<evidence type="ECO:0000313" key="8">
    <source>
        <dbReference type="Proteomes" id="UP001634394"/>
    </source>
</evidence>
<reference evidence="7 8" key="1">
    <citation type="submission" date="2024-11" db="EMBL/GenBank/DDBJ databases">
        <title>Chromosome-level genome assembly of the freshwater bivalve Anodonta woodiana.</title>
        <authorList>
            <person name="Chen X."/>
        </authorList>
    </citation>
    <scope>NUCLEOTIDE SEQUENCE [LARGE SCALE GENOMIC DNA]</scope>
    <source>
        <strain evidence="7">MN2024</strain>
        <tissue evidence="7">Gills</tissue>
    </source>
</reference>
<dbReference type="SUPFAM" id="SSF49842">
    <property type="entry name" value="TNF-like"/>
    <property type="match status" value="1"/>
</dbReference>
<dbReference type="AlphaFoldDB" id="A0ABD3WAC0"/>
<keyword evidence="2" id="KW-0964">Secreted</keyword>
<organism evidence="7 8">
    <name type="scientific">Sinanodonta woodiana</name>
    <name type="common">Chinese pond mussel</name>
    <name type="synonym">Anodonta woodiana</name>
    <dbReference type="NCBI Taxonomy" id="1069815"/>
    <lineage>
        <taxon>Eukaryota</taxon>
        <taxon>Metazoa</taxon>
        <taxon>Spiralia</taxon>
        <taxon>Lophotrochozoa</taxon>
        <taxon>Mollusca</taxon>
        <taxon>Bivalvia</taxon>
        <taxon>Autobranchia</taxon>
        <taxon>Heteroconchia</taxon>
        <taxon>Palaeoheterodonta</taxon>
        <taxon>Unionida</taxon>
        <taxon>Unionoidea</taxon>
        <taxon>Unionidae</taxon>
        <taxon>Unioninae</taxon>
        <taxon>Sinanodonta</taxon>
    </lineage>
</organism>
<feature type="chain" id="PRO_5044866188" description="C1q domain-containing protein" evidence="5">
    <location>
        <begin position="23"/>
        <end position="313"/>
    </location>
</feature>
<dbReference type="Gene3D" id="2.60.120.40">
    <property type="match status" value="1"/>
</dbReference>